<keyword evidence="3" id="KW-1185">Reference proteome</keyword>
<keyword evidence="1" id="KW-0812">Transmembrane</keyword>
<evidence type="ECO:0000313" key="3">
    <source>
        <dbReference type="Proteomes" id="UP000237889"/>
    </source>
</evidence>
<dbReference type="Proteomes" id="UP000237889">
    <property type="component" value="Chromosome"/>
</dbReference>
<reference evidence="2 3" key="1">
    <citation type="submission" date="2018-03" db="EMBL/GenBank/DDBJ databases">
        <title>Genome sequencing of Phreatobacter sp.</title>
        <authorList>
            <person name="Kim S.-J."/>
            <person name="Heo J."/>
            <person name="Kwon S.-W."/>
        </authorList>
    </citation>
    <scope>NUCLEOTIDE SEQUENCE [LARGE SCALE GENOMIC DNA]</scope>
    <source>
        <strain evidence="2 3">S-12</strain>
    </source>
</reference>
<evidence type="ECO:0000313" key="2">
    <source>
        <dbReference type="EMBL" id="AVO45986.1"/>
    </source>
</evidence>
<sequence length="170" mass="18513">MSGSAAPALPRERRLTGRMVFLGFLAFFGVVVSVNAVMLSVALDTMPGLTTDSSYRASQRFNRDLAAARLRDARGWKVEARVDRDASGIGAVTVTVREPEGTPVERITVKAQVQYAARRSNDRSFDVVRTGPGLYTGTAEGLVAGAHDLVIEVERDGETLYRSRNRVMLP</sequence>
<accession>A0A2S0ND68</accession>
<dbReference type="InterPro" id="IPR008620">
    <property type="entry name" value="FixH"/>
</dbReference>
<proteinExistence type="predicted"/>
<dbReference type="Pfam" id="PF05751">
    <property type="entry name" value="FixH"/>
    <property type="match status" value="1"/>
</dbReference>
<protein>
    <submittedName>
        <fullName evidence="2">Nitrogen fixation protein FixH</fullName>
    </submittedName>
</protein>
<keyword evidence="1" id="KW-0472">Membrane</keyword>
<dbReference type="OrthoDB" id="1495896at2"/>
<dbReference type="InterPro" id="IPR018037">
    <property type="entry name" value="FixH_proteobacterial"/>
</dbReference>
<dbReference type="EMBL" id="CP027668">
    <property type="protein sequence ID" value="AVO45986.1"/>
    <property type="molecule type" value="Genomic_DNA"/>
</dbReference>
<dbReference type="AlphaFoldDB" id="A0A2S0ND68"/>
<feature type="transmembrane region" description="Helical" evidence="1">
    <location>
        <begin position="20"/>
        <end position="43"/>
    </location>
</feature>
<organism evidence="2 3">
    <name type="scientific">Phreatobacter cathodiphilus</name>
    <dbReference type="NCBI Taxonomy" id="1868589"/>
    <lineage>
        <taxon>Bacteria</taxon>
        <taxon>Pseudomonadati</taxon>
        <taxon>Pseudomonadota</taxon>
        <taxon>Alphaproteobacteria</taxon>
        <taxon>Hyphomicrobiales</taxon>
        <taxon>Phreatobacteraceae</taxon>
        <taxon>Phreatobacter</taxon>
    </lineage>
</organism>
<evidence type="ECO:0000256" key="1">
    <source>
        <dbReference type="SAM" id="Phobius"/>
    </source>
</evidence>
<keyword evidence="1" id="KW-1133">Transmembrane helix</keyword>
<name>A0A2S0ND68_9HYPH</name>
<dbReference type="RefSeq" id="WP_106749327.1">
    <property type="nucleotide sequence ID" value="NZ_CP027668.1"/>
</dbReference>
<gene>
    <name evidence="2" type="ORF">C6569_13395</name>
</gene>
<dbReference type="KEGG" id="phr:C6569_13395"/>
<dbReference type="PIRSF" id="PIRSF011386">
    <property type="entry name" value="FixH"/>
    <property type="match status" value="1"/>
</dbReference>